<comment type="cofactor">
    <cofactor evidence="2">
        <name>FAD</name>
        <dbReference type="ChEBI" id="CHEBI:57692"/>
    </cofactor>
</comment>
<dbReference type="Gene3D" id="3.50.50.60">
    <property type="entry name" value="FAD/NAD(P)-binding domain"/>
    <property type="match status" value="1"/>
</dbReference>
<dbReference type="InterPro" id="IPR000172">
    <property type="entry name" value="GMC_OxRdtase_N"/>
</dbReference>
<evidence type="ECO:0000256" key="3">
    <source>
        <dbReference type="SAM" id="MobiDB-lite"/>
    </source>
</evidence>
<evidence type="ECO:0000313" key="5">
    <source>
        <dbReference type="EMBL" id="KJK73747.1"/>
    </source>
</evidence>
<dbReference type="InterPro" id="IPR007867">
    <property type="entry name" value="GMC_OxRtase_C"/>
</dbReference>
<feature type="binding site" evidence="2">
    <location>
        <position position="92"/>
    </location>
    <ligand>
        <name>FAD</name>
        <dbReference type="ChEBI" id="CHEBI:57692"/>
    </ligand>
</feature>
<accession>A0A0D9NI99</accession>
<gene>
    <name evidence="5" type="ORF">H634G_10982</name>
</gene>
<name>A0A0D9NI99_METAN</name>
<dbReference type="Proteomes" id="UP000054544">
    <property type="component" value="Unassembled WGS sequence"/>
</dbReference>
<dbReference type="PIRSF" id="PIRSF000137">
    <property type="entry name" value="Alcohol_oxidase"/>
    <property type="match status" value="1"/>
</dbReference>
<dbReference type="OrthoDB" id="269227at2759"/>
<feature type="binding site" evidence="2">
    <location>
        <position position="234"/>
    </location>
    <ligand>
        <name>FAD</name>
        <dbReference type="ChEBI" id="CHEBI:57692"/>
    </ligand>
</feature>
<dbReference type="STRING" id="1291518.A0A0D9NI99"/>
<proteinExistence type="inferred from homology"/>
<feature type="binding site" evidence="2">
    <location>
        <begin position="542"/>
        <end position="543"/>
    </location>
    <ligand>
        <name>FAD</name>
        <dbReference type="ChEBI" id="CHEBI:57692"/>
    </ligand>
</feature>
<dbReference type="SUPFAM" id="SSF51905">
    <property type="entry name" value="FAD/NAD(P)-binding domain"/>
    <property type="match status" value="1"/>
</dbReference>
<dbReference type="SUPFAM" id="SSF54373">
    <property type="entry name" value="FAD-linked reductases, C-terminal domain"/>
    <property type="match status" value="1"/>
</dbReference>
<dbReference type="EMBL" id="KE384781">
    <property type="protein sequence ID" value="KJK73747.1"/>
    <property type="molecule type" value="Genomic_DNA"/>
</dbReference>
<evidence type="ECO:0000256" key="1">
    <source>
        <dbReference type="ARBA" id="ARBA00010790"/>
    </source>
</evidence>
<dbReference type="PANTHER" id="PTHR11552:SF78">
    <property type="entry name" value="GLUCOSE-METHANOL-CHOLINE OXIDOREDUCTASE N-TERMINAL DOMAIN-CONTAINING PROTEIN"/>
    <property type="match status" value="1"/>
</dbReference>
<feature type="region of interest" description="Disordered" evidence="3">
    <location>
        <begin position="491"/>
        <end position="510"/>
    </location>
</feature>
<dbReference type="GO" id="GO:0016614">
    <property type="term" value="F:oxidoreductase activity, acting on CH-OH group of donors"/>
    <property type="evidence" value="ECO:0007669"/>
    <property type="project" value="InterPro"/>
</dbReference>
<dbReference type="PROSITE" id="PS51257">
    <property type="entry name" value="PROKAR_LIPOPROTEIN"/>
    <property type="match status" value="1"/>
</dbReference>
<keyword evidence="6" id="KW-1185">Reference proteome</keyword>
<dbReference type="InterPro" id="IPR036188">
    <property type="entry name" value="FAD/NAD-bd_sf"/>
</dbReference>
<organism evidence="5 6">
    <name type="scientific">Metarhizium anisopliae BRIP 53293</name>
    <dbReference type="NCBI Taxonomy" id="1291518"/>
    <lineage>
        <taxon>Eukaryota</taxon>
        <taxon>Fungi</taxon>
        <taxon>Dikarya</taxon>
        <taxon>Ascomycota</taxon>
        <taxon>Pezizomycotina</taxon>
        <taxon>Sordariomycetes</taxon>
        <taxon>Hypocreomycetidae</taxon>
        <taxon>Hypocreales</taxon>
        <taxon>Clavicipitaceae</taxon>
        <taxon>Metarhizium</taxon>
    </lineage>
</organism>
<dbReference type="InterPro" id="IPR012132">
    <property type="entry name" value="GMC_OxRdtase"/>
</dbReference>
<keyword evidence="2" id="KW-0285">Flavoprotein</keyword>
<dbReference type="Gene3D" id="3.30.560.10">
    <property type="entry name" value="Glucose Oxidase, domain 3"/>
    <property type="match status" value="1"/>
</dbReference>
<sequence length="612" mass="66882">MGSLEGRKEYDVILAGGGTAACIIAGRLAESDPNLSILVVEQGANNLNDPTIVTPAAYPSHMQPTSKNALFYKSNREEALNGREAVVPAGGVLGGGSSVNFMMYTRAQGCDYDSWNTEGWDAKSLLPFARKLETYHSESPGVNKELHGHDGPINISSGTYVSNTTQDDIIEAAKATGEQEIVDLQDFNAANGFSRWLRYICPRGTRQDTAHRYVHPLMASGNYPNLHLLVESTVTRVIFDNKRATGVEYRATTAAAGEEAKTHIVKAKKLVVVSAGALGTPQILERSGVGSAAILDKLDVPVVSDLPGVGEEYQDHHLMGYPYKTTLAPDQTLDGLLSGRLDFARALKEKNPILGWNGIDVAAKLRPTEDEVGELGPEFKQLWDRDFKKQTDRPLMLMLALNFCFDLEAASQADDPCQYITMGCYTAYPFSRGNIHITSKDPAAPPSFNTGFLSHPADVKKQLWAYKKQREIFRRTNCYGGEMAVGHPQFREGSKAAVSDKKPTDGRFTSLEDRRRMPPIKYDAEDDAAIEDWIRGHTNTTWHSLGTCKMAPRESQGVVDKDLNVYGTEGLKLADLSICPENVGANTNNTALIVGEKAAWIIGRELGLSISP</sequence>
<feature type="domain" description="Glucose-methanol-choline oxidoreductase N-terminal" evidence="4">
    <location>
        <begin position="276"/>
        <end position="290"/>
    </location>
</feature>
<evidence type="ECO:0000259" key="4">
    <source>
        <dbReference type="PROSITE" id="PS00624"/>
    </source>
</evidence>
<dbReference type="PROSITE" id="PS00624">
    <property type="entry name" value="GMC_OXRED_2"/>
    <property type="match status" value="1"/>
</dbReference>
<evidence type="ECO:0000256" key="2">
    <source>
        <dbReference type="PIRSR" id="PIRSR000137-2"/>
    </source>
</evidence>
<evidence type="ECO:0000313" key="6">
    <source>
        <dbReference type="Proteomes" id="UP000054544"/>
    </source>
</evidence>
<dbReference type="GO" id="GO:0050660">
    <property type="term" value="F:flavin adenine dinucleotide binding"/>
    <property type="evidence" value="ECO:0007669"/>
    <property type="project" value="InterPro"/>
</dbReference>
<reference evidence="6" key="1">
    <citation type="journal article" date="2014" name="BMC Genomics">
        <title>The genome sequence of the biocontrol fungus Metarhizium anisopliae and comparative genomics of Metarhizium species.</title>
        <authorList>
            <person name="Pattemore J.A."/>
            <person name="Hane J.K."/>
            <person name="Williams A.H."/>
            <person name="Wilson B.A."/>
            <person name="Stodart B.J."/>
            <person name="Ash G.J."/>
        </authorList>
    </citation>
    <scope>NUCLEOTIDE SEQUENCE [LARGE SCALE GENOMIC DNA]</scope>
    <source>
        <strain evidence="6">BRIP 53293</strain>
    </source>
</reference>
<protein>
    <submittedName>
        <fullName evidence="5">Alcohol oxidase</fullName>
    </submittedName>
</protein>
<dbReference type="Pfam" id="PF05199">
    <property type="entry name" value="GMC_oxred_C"/>
    <property type="match status" value="1"/>
</dbReference>
<comment type="similarity">
    <text evidence="1">Belongs to the GMC oxidoreductase family.</text>
</comment>
<dbReference type="PANTHER" id="PTHR11552">
    <property type="entry name" value="GLUCOSE-METHANOL-CHOLINE GMC OXIDOREDUCTASE"/>
    <property type="match status" value="1"/>
</dbReference>
<keyword evidence="2" id="KW-0274">FAD</keyword>
<dbReference type="Pfam" id="PF00732">
    <property type="entry name" value="GMC_oxred_N"/>
    <property type="match status" value="1"/>
</dbReference>
<dbReference type="AlphaFoldDB" id="A0A0D9NI99"/>